<dbReference type="Pfam" id="PF00005">
    <property type="entry name" value="ABC_tran"/>
    <property type="match status" value="1"/>
</dbReference>
<feature type="region of interest" description="Disordered" evidence="1">
    <location>
        <begin position="501"/>
        <end position="713"/>
    </location>
</feature>
<dbReference type="PANTHER" id="PTHR24221:SF654">
    <property type="entry name" value="ATP-BINDING CASSETTE SUB-FAMILY B MEMBER 6"/>
    <property type="match status" value="1"/>
</dbReference>
<dbReference type="GO" id="GO:0016887">
    <property type="term" value="F:ATP hydrolysis activity"/>
    <property type="evidence" value="ECO:0007669"/>
    <property type="project" value="InterPro"/>
</dbReference>
<feature type="compositionally biased region" description="Basic and acidic residues" evidence="1">
    <location>
        <begin position="304"/>
        <end position="340"/>
    </location>
</feature>
<evidence type="ECO:0000313" key="4">
    <source>
        <dbReference type="EMBL" id="CAE0718358.1"/>
    </source>
</evidence>
<feature type="compositionally biased region" description="Polar residues" evidence="1">
    <location>
        <begin position="593"/>
        <end position="604"/>
    </location>
</feature>
<dbReference type="InterPro" id="IPR039421">
    <property type="entry name" value="Type_1_exporter"/>
</dbReference>
<organism evidence="4">
    <name type="scientific">Pseudo-nitzschia australis</name>
    <dbReference type="NCBI Taxonomy" id="44445"/>
    <lineage>
        <taxon>Eukaryota</taxon>
        <taxon>Sar</taxon>
        <taxon>Stramenopiles</taxon>
        <taxon>Ochrophyta</taxon>
        <taxon>Bacillariophyta</taxon>
        <taxon>Bacillariophyceae</taxon>
        <taxon>Bacillariophycidae</taxon>
        <taxon>Bacillariales</taxon>
        <taxon>Bacillariaceae</taxon>
        <taxon>Pseudo-nitzschia</taxon>
    </lineage>
</organism>
<proteinExistence type="predicted"/>
<evidence type="ECO:0000256" key="1">
    <source>
        <dbReference type="SAM" id="MobiDB-lite"/>
    </source>
</evidence>
<keyword evidence="2" id="KW-0472">Membrane</keyword>
<dbReference type="GO" id="GO:0005524">
    <property type="term" value="F:ATP binding"/>
    <property type="evidence" value="ECO:0007669"/>
    <property type="project" value="InterPro"/>
</dbReference>
<feature type="region of interest" description="Disordered" evidence="1">
    <location>
        <begin position="457"/>
        <end position="487"/>
    </location>
</feature>
<name>A0A7S4AKX4_9STRA</name>
<gene>
    <name evidence="4" type="ORF">PAUS00366_LOCUS11112</name>
</gene>
<evidence type="ECO:0000256" key="2">
    <source>
        <dbReference type="SAM" id="Phobius"/>
    </source>
</evidence>
<feature type="region of interest" description="Disordered" evidence="1">
    <location>
        <begin position="116"/>
        <end position="166"/>
    </location>
</feature>
<feature type="compositionally biased region" description="Basic and acidic residues" evidence="1">
    <location>
        <begin position="153"/>
        <end position="162"/>
    </location>
</feature>
<keyword evidence="2" id="KW-0812">Transmembrane</keyword>
<reference evidence="4" key="1">
    <citation type="submission" date="2021-01" db="EMBL/GenBank/DDBJ databases">
        <authorList>
            <person name="Corre E."/>
            <person name="Pelletier E."/>
            <person name="Niang G."/>
            <person name="Scheremetjew M."/>
            <person name="Finn R."/>
            <person name="Kale V."/>
            <person name="Holt S."/>
            <person name="Cochrane G."/>
            <person name="Meng A."/>
            <person name="Brown T."/>
            <person name="Cohen L."/>
        </authorList>
    </citation>
    <scope>NUCLEOTIDE SEQUENCE</scope>
    <source>
        <strain evidence="4">10249 10 AB</strain>
    </source>
</reference>
<dbReference type="InterPro" id="IPR027417">
    <property type="entry name" value="P-loop_NTPase"/>
</dbReference>
<sequence>MKRSTTQLAKIGSAVSVSTNANANAKMNARTRSYGDAIDFHHCSKQQNDDDVNVDKDKDGVVLSSSSTFIFQRRRIRTFATTTMTTVLWFQMVVLLLLLLLLLPPGVVGAVGGEGLGRIKPPPPPPRTFKSSSVEATSTATAAAASSGTKRKSTTEERDEISIGKGLGETTLAIAKQIQNKNSNTIPPPPPPTRVVTSIGEEFKPPPPPPPRGRTETKEKLHRDRQQDQKNIDDSYSVAIPRQQQQQDRETTKDRIIQNIEETKESKRILQSSSTTGTLRAPPLERASASALQTMHMNIAQTTKQKEGQPDNHYQHQSESSTDQRQRQNEYQRQYKEHDMQPNYYHHASNSRSDSQQQQPPRQQQANGYAQKRHQQQGLRTVRSSFGEAQSSSVTSAFKGLWGKVEQTLDDLANLEDTVAGRAQRLVNTAITTASTASKISPSTIRSLAQSGAAARATVASRGNRNTPFTRRKNASPSIADTTSVPLKPYGQKFQIAIEEKEQRQKEQMQQVSPSAVYDVGNGDKSRSISTKGGATSSPYHPPQQPSPPSSSSLPTGDHDGRTVDKVVPSAETEDSLNRNANANANVNEHQRTNSYNPSPSSWESRPLIPQADRGIVGPPSETTASTPRVGERPFVPPNANANSVPFDGNRNRSRIPGNYANSGNGMNNRQTRDASQANGQQQNSHSRSSRIPWDTSASSKQPNSPPSRFVQSTPNQAVLAHRYDDHDVPVWKRTLKKLVPPLPSIPNLGKLIPMFRRGSKEYSYATLDAWDAAYNEESDGPGFFGFFKKKSKSGFSSRSSSSSLFRQDRHDKNDDQSPLITSMLSRCDNGKNTSLLRETDLRASHVIGRYKAILDILCLVSVLMGFKLVPGIEDLTSLPISFEEVISVTLSKGGSILNELLMGSWAFFAFLYAYLFKYTQERILNKKTDSLASSVASSVKEESEYAQLYLRLTTATPMNRNLPDRLAAISKYQVASVVANARLNSFVWIVLASLTFMTVSAVGPILMAFTSTFTDIAMLQELRQWPVQWQNIFSASSILIQNLFRTLESHSTRAISTFVEKPMQFSFHLSMFGSLLICNLLPRLEERRALASKRDEDQDLEEDDAVSSSFESAEEWSRLGTSSASRLSMLSENGSVENALARWRASHVTTLEESASYGPALSSLLRLIAYTLVAALLAGLPVAVSHFLAGETSSWSNAISIFRWDSLFDVSFMQLFLFALVHQTLQKVMESVNDASVVKNFQADLVSTKHEIEESNKINAQVMASISPSAGISVRDLWAAHATKRAWAVRGANLQCKNGEILAILGEDGNGKTRLLTTLAEALTFPPKRTTTTNKVRGFISVGGLEISKWNRKMLKRRLGVLLSDVRVIADSASLFSGWTMEEILEPIDGVRSSNNDSLQRTYTSAEKSAMLLALKLTGLYRTLLAKLPSKTSTIFTANEEDLRPTSLKPRSAVLSPGEWSKLILARVLSQTIYDNDNALASNDKIENSLVGSTLLLDEPTTMHSEADEGQLFRDLRLTGAATVITSNKWATGRFADQICVMKNGLIVEMGNHNELLARGPQQSLYAAKWHAMTMQ</sequence>
<feature type="compositionally biased region" description="Polar residues" evidence="1">
    <location>
        <begin position="376"/>
        <end position="390"/>
    </location>
</feature>
<dbReference type="SUPFAM" id="SSF52540">
    <property type="entry name" value="P-loop containing nucleoside triphosphate hydrolases"/>
    <property type="match status" value="1"/>
</dbReference>
<dbReference type="PROSITE" id="PS00211">
    <property type="entry name" value="ABC_TRANSPORTER_1"/>
    <property type="match status" value="1"/>
</dbReference>
<feature type="domain" description="ABC transporter" evidence="3">
    <location>
        <begin position="1273"/>
        <end position="1570"/>
    </location>
</feature>
<feature type="compositionally biased region" description="Polar residues" evidence="1">
    <location>
        <begin position="269"/>
        <end position="278"/>
    </location>
</feature>
<protein>
    <recommendedName>
        <fullName evidence="3">ABC transporter domain-containing protein</fullName>
    </recommendedName>
</protein>
<feature type="transmembrane region" description="Helical" evidence="2">
    <location>
        <begin position="987"/>
        <end position="1010"/>
    </location>
</feature>
<feature type="compositionally biased region" description="Basic and acidic residues" evidence="1">
    <location>
        <begin position="247"/>
        <end position="268"/>
    </location>
</feature>
<dbReference type="InterPro" id="IPR003439">
    <property type="entry name" value="ABC_transporter-like_ATP-bd"/>
</dbReference>
<feature type="compositionally biased region" description="Basic and acidic residues" evidence="1">
    <location>
        <begin position="807"/>
        <end position="816"/>
    </location>
</feature>
<dbReference type="GO" id="GO:0042626">
    <property type="term" value="F:ATPase-coupled transmembrane transporter activity"/>
    <property type="evidence" value="ECO:0007669"/>
    <property type="project" value="TreeGrafter"/>
</dbReference>
<accession>A0A7S4AKX4</accession>
<feature type="compositionally biased region" description="Low complexity" evidence="1">
    <location>
        <begin position="130"/>
        <end position="148"/>
    </location>
</feature>
<feature type="compositionally biased region" description="Low complexity" evidence="1">
    <location>
        <begin position="348"/>
        <end position="367"/>
    </location>
</feature>
<feature type="region of interest" description="Disordered" evidence="1">
    <location>
        <begin position="302"/>
        <end position="390"/>
    </location>
</feature>
<dbReference type="InterPro" id="IPR017871">
    <property type="entry name" value="ABC_transporter-like_CS"/>
</dbReference>
<feature type="region of interest" description="Disordered" evidence="1">
    <location>
        <begin position="792"/>
        <end position="820"/>
    </location>
</feature>
<feature type="transmembrane region" description="Helical" evidence="2">
    <location>
        <begin position="79"/>
        <end position="103"/>
    </location>
</feature>
<keyword evidence="2" id="KW-1133">Transmembrane helix</keyword>
<feature type="compositionally biased region" description="Basic and acidic residues" evidence="1">
    <location>
        <begin position="213"/>
        <end position="233"/>
    </location>
</feature>
<feature type="compositionally biased region" description="Low complexity" evidence="1">
    <location>
        <begin position="578"/>
        <end position="588"/>
    </location>
</feature>
<evidence type="ECO:0000259" key="3">
    <source>
        <dbReference type="PROSITE" id="PS50893"/>
    </source>
</evidence>
<feature type="compositionally biased region" description="Pro residues" evidence="1">
    <location>
        <begin position="540"/>
        <end position="549"/>
    </location>
</feature>
<feature type="transmembrane region" description="Helical" evidence="2">
    <location>
        <begin position="897"/>
        <end position="917"/>
    </location>
</feature>
<dbReference type="EMBL" id="HBIX01015258">
    <property type="protein sequence ID" value="CAE0718358.1"/>
    <property type="molecule type" value="Transcribed_RNA"/>
</dbReference>
<dbReference type="PROSITE" id="PS50893">
    <property type="entry name" value="ABC_TRANSPORTER_2"/>
    <property type="match status" value="1"/>
</dbReference>
<dbReference type="Gene3D" id="3.40.50.300">
    <property type="entry name" value="P-loop containing nucleotide triphosphate hydrolases"/>
    <property type="match status" value="1"/>
</dbReference>
<dbReference type="PANTHER" id="PTHR24221">
    <property type="entry name" value="ATP-BINDING CASSETTE SUB-FAMILY B"/>
    <property type="match status" value="1"/>
</dbReference>
<feature type="compositionally biased region" description="Low complexity" evidence="1">
    <location>
        <begin position="794"/>
        <end position="804"/>
    </location>
</feature>
<feature type="region of interest" description="Disordered" evidence="1">
    <location>
        <begin position="180"/>
        <end position="284"/>
    </location>
</feature>
<feature type="compositionally biased region" description="Polar residues" evidence="1">
    <location>
        <begin position="660"/>
        <end position="687"/>
    </location>
</feature>
<feature type="compositionally biased region" description="Polar residues" evidence="1">
    <location>
        <begin position="461"/>
        <end position="485"/>
    </location>
</feature>